<dbReference type="Proteomes" id="UP000295163">
    <property type="component" value="Unassembled WGS sequence"/>
</dbReference>
<organism evidence="1 2">
    <name type="scientific">Kocuria rosea</name>
    <name type="common">Deinococcus erythromyxa</name>
    <name type="synonym">Micrococcus rubens</name>
    <dbReference type="NCBI Taxonomy" id="1275"/>
    <lineage>
        <taxon>Bacteria</taxon>
        <taxon>Bacillati</taxon>
        <taxon>Actinomycetota</taxon>
        <taxon>Actinomycetes</taxon>
        <taxon>Micrococcales</taxon>
        <taxon>Micrococcaceae</taxon>
        <taxon>Kocuria</taxon>
    </lineage>
</organism>
<dbReference type="AlphaFoldDB" id="A0A4R5YBX1"/>
<name>A0A4R5YBX1_KOCRO</name>
<comment type="caution">
    <text evidence="1">The sequence shown here is derived from an EMBL/GenBank/DDBJ whole genome shotgun (WGS) entry which is preliminary data.</text>
</comment>
<dbReference type="GeneID" id="64347958"/>
<protein>
    <submittedName>
        <fullName evidence="1">Uncharacterized protein</fullName>
    </submittedName>
</protein>
<proteinExistence type="predicted"/>
<sequence length="81" mass="8993">MAVFQYTVTRTVVETRQILVDAAEFTEVHRVAPAAAVEHQLGQHLMETGVLERGELVADHLNGPIEVFVLGPNQGATDRRW</sequence>
<reference evidence="1 2" key="1">
    <citation type="submission" date="2019-03" db="EMBL/GenBank/DDBJ databases">
        <title>Genome Sequencing and Assembly of Various Microbes Isolated from Partially Reclaimed Soil and Acid Mine Drainage (AMD) Site.</title>
        <authorList>
            <person name="Steinbock B."/>
            <person name="Bechtold R."/>
            <person name="Sevigny J.L."/>
            <person name="Thomas D."/>
            <person name="Cuthill L.R."/>
            <person name="Aveiro Johannsen E.J."/>
            <person name="Thomas K."/>
            <person name="Ghosh A."/>
        </authorList>
    </citation>
    <scope>NUCLEOTIDE SEQUENCE [LARGE SCALE GENOMIC DNA]</scope>
    <source>
        <strain evidence="1 2">S-A3</strain>
    </source>
</reference>
<dbReference type="EMBL" id="SMZT01000004">
    <property type="protein sequence ID" value="TDL42480.1"/>
    <property type="molecule type" value="Genomic_DNA"/>
</dbReference>
<evidence type="ECO:0000313" key="2">
    <source>
        <dbReference type="Proteomes" id="UP000295163"/>
    </source>
</evidence>
<evidence type="ECO:0000313" key="1">
    <source>
        <dbReference type="EMBL" id="TDL42480.1"/>
    </source>
</evidence>
<gene>
    <name evidence="1" type="ORF">E2R59_11075</name>
</gene>
<dbReference type="RefSeq" id="WP_133410588.1">
    <property type="nucleotide sequence ID" value="NZ_SMZT01000004.1"/>
</dbReference>
<accession>A0A4R5YBX1</accession>